<reference evidence="2 3" key="1">
    <citation type="submission" date="2019-04" db="EMBL/GenBank/DDBJ databases">
        <authorList>
            <person name="Feng G."/>
            <person name="Zhang J."/>
            <person name="Zhu H."/>
        </authorList>
    </citation>
    <scope>NUCLEOTIDE SEQUENCE [LARGE SCALE GENOMIC DNA]</scope>
    <source>
        <strain evidence="2 3">JCM 31653</strain>
    </source>
</reference>
<dbReference type="GO" id="GO:0016747">
    <property type="term" value="F:acyltransferase activity, transferring groups other than amino-acyl groups"/>
    <property type="evidence" value="ECO:0007669"/>
    <property type="project" value="InterPro"/>
</dbReference>
<dbReference type="Gene3D" id="3.40.630.30">
    <property type="match status" value="1"/>
</dbReference>
<dbReference type="PROSITE" id="PS51186">
    <property type="entry name" value="GNAT"/>
    <property type="match status" value="1"/>
</dbReference>
<dbReference type="InterPro" id="IPR016181">
    <property type="entry name" value="Acyl_CoA_acyltransferase"/>
</dbReference>
<evidence type="ECO:0000313" key="2">
    <source>
        <dbReference type="EMBL" id="TGE23946.1"/>
    </source>
</evidence>
<organism evidence="2 3">
    <name type="scientific">Hymenobacter aquaticus</name>
    <dbReference type="NCBI Taxonomy" id="1867101"/>
    <lineage>
        <taxon>Bacteria</taxon>
        <taxon>Pseudomonadati</taxon>
        <taxon>Bacteroidota</taxon>
        <taxon>Cytophagia</taxon>
        <taxon>Cytophagales</taxon>
        <taxon>Hymenobacteraceae</taxon>
        <taxon>Hymenobacter</taxon>
    </lineage>
</organism>
<keyword evidence="2" id="KW-0808">Transferase</keyword>
<dbReference type="RefSeq" id="WP_135461028.1">
    <property type="nucleotide sequence ID" value="NZ_SRLC01000001.1"/>
</dbReference>
<evidence type="ECO:0000259" key="1">
    <source>
        <dbReference type="PROSITE" id="PS51186"/>
    </source>
</evidence>
<keyword evidence="3" id="KW-1185">Reference proteome</keyword>
<name>A0A4Z0Q3A3_9BACT</name>
<sequence length="212" mass="22723">MHLDLNLLERWLTGWSLARGVALPRAGGGGLVVEVGWPGQVRRHVFVEAGPALRACAARIREPLVYLKAAVGPDELRRALPAAWQIEEARYLMYCPGPMAAPAGELPAGYAVQLGVEHGASVLCLVDAAGQTAATGRVVVHRGTAVFDRIETMEGYRRRGLGSAVMHALDQLARQAGATERLLVATEQGRALYQRLGWRVVAPYSTAVLAAL</sequence>
<accession>A0A4Z0Q3A3</accession>
<dbReference type="InterPro" id="IPR000182">
    <property type="entry name" value="GNAT_dom"/>
</dbReference>
<dbReference type="EMBL" id="SRLC01000001">
    <property type="protein sequence ID" value="TGE23946.1"/>
    <property type="molecule type" value="Genomic_DNA"/>
</dbReference>
<dbReference type="SUPFAM" id="SSF55729">
    <property type="entry name" value="Acyl-CoA N-acyltransferases (Nat)"/>
    <property type="match status" value="1"/>
</dbReference>
<dbReference type="Proteomes" id="UP000297549">
    <property type="component" value="Unassembled WGS sequence"/>
</dbReference>
<protein>
    <submittedName>
        <fullName evidence="2">GNAT family N-acetyltransferase</fullName>
    </submittedName>
</protein>
<dbReference type="AlphaFoldDB" id="A0A4Z0Q3A3"/>
<comment type="caution">
    <text evidence="2">The sequence shown here is derived from an EMBL/GenBank/DDBJ whole genome shotgun (WGS) entry which is preliminary data.</text>
</comment>
<evidence type="ECO:0000313" key="3">
    <source>
        <dbReference type="Proteomes" id="UP000297549"/>
    </source>
</evidence>
<feature type="domain" description="N-acetyltransferase" evidence="1">
    <location>
        <begin position="74"/>
        <end position="212"/>
    </location>
</feature>
<dbReference type="OrthoDB" id="4966223at2"/>
<dbReference type="Pfam" id="PF00583">
    <property type="entry name" value="Acetyltransf_1"/>
    <property type="match status" value="1"/>
</dbReference>
<gene>
    <name evidence="2" type="ORF">E5K00_01655</name>
</gene>
<proteinExistence type="predicted"/>